<dbReference type="Proteomes" id="UP000318093">
    <property type="component" value="Unassembled WGS sequence"/>
</dbReference>
<comment type="caution">
    <text evidence="2">The sequence shown here is derived from an EMBL/GenBank/DDBJ whole genome shotgun (WGS) entry which is preliminary data.</text>
</comment>
<feature type="transmembrane region" description="Helical" evidence="1">
    <location>
        <begin position="46"/>
        <end position="65"/>
    </location>
</feature>
<keyword evidence="1" id="KW-0472">Membrane</keyword>
<dbReference type="AlphaFoldDB" id="A0A537JDB0"/>
<keyword evidence="1" id="KW-1133">Transmembrane helix</keyword>
<name>A0A537JDB0_9BACT</name>
<evidence type="ECO:0000313" key="2">
    <source>
        <dbReference type="EMBL" id="TMI81538.1"/>
    </source>
</evidence>
<organism evidence="2 3">
    <name type="scientific">Candidatus Segetimicrobium genomatis</name>
    <dbReference type="NCBI Taxonomy" id="2569760"/>
    <lineage>
        <taxon>Bacteria</taxon>
        <taxon>Bacillati</taxon>
        <taxon>Candidatus Sysuimicrobiota</taxon>
        <taxon>Candidatus Sysuimicrobiia</taxon>
        <taxon>Candidatus Sysuimicrobiales</taxon>
        <taxon>Candidatus Segetimicrobiaceae</taxon>
        <taxon>Candidatus Segetimicrobium</taxon>
    </lineage>
</organism>
<reference evidence="2 3" key="1">
    <citation type="journal article" date="2019" name="Nat. Microbiol.">
        <title>Mediterranean grassland soil C-N compound turnover is dependent on rainfall and depth, and is mediated by genomically divergent microorganisms.</title>
        <authorList>
            <person name="Diamond S."/>
            <person name="Andeer P.F."/>
            <person name="Li Z."/>
            <person name="Crits-Christoph A."/>
            <person name="Burstein D."/>
            <person name="Anantharaman K."/>
            <person name="Lane K.R."/>
            <person name="Thomas B.C."/>
            <person name="Pan C."/>
            <person name="Northen T.R."/>
            <person name="Banfield J.F."/>
        </authorList>
    </citation>
    <scope>NUCLEOTIDE SEQUENCE [LARGE SCALE GENOMIC DNA]</scope>
    <source>
        <strain evidence="2">NP_6</strain>
    </source>
</reference>
<gene>
    <name evidence="2" type="ORF">E6H03_06845</name>
</gene>
<sequence length="163" mass="16961">MAQTRRTRQVVGWGFGLLAGVGAGVVAALAGLAVGAVMRASIPPPFFVAWSAFAAGVLGGLLYAWLSRLIDRPAPALWIITLALATIDSALIAFLPMPAGASPVRLPIVGLIVPLRQIAALVGIGRLGERHFPAANLAADTLMHYTTAVAVALLVPAWARRRI</sequence>
<protein>
    <submittedName>
        <fullName evidence="2">Uncharacterized protein</fullName>
    </submittedName>
</protein>
<evidence type="ECO:0000313" key="3">
    <source>
        <dbReference type="Proteomes" id="UP000318093"/>
    </source>
</evidence>
<evidence type="ECO:0000256" key="1">
    <source>
        <dbReference type="SAM" id="Phobius"/>
    </source>
</evidence>
<accession>A0A537JDB0</accession>
<feature type="transmembrane region" description="Helical" evidence="1">
    <location>
        <begin position="12"/>
        <end position="34"/>
    </location>
</feature>
<keyword evidence="1" id="KW-0812">Transmembrane</keyword>
<feature type="transmembrane region" description="Helical" evidence="1">
    <location>
        <begin position="77"/>
        <end position="97"/>
    </location>
</feature>
<dbReference type="EMBL" id="VBAN01000203">
    <property type="protein sequence ID" value="TMI81538.1"/>
    <property type="molecule type" value="Genomic_DNA"/>
</dbReference>
<feature type="transmembrane region" description="Helical" evidence="1">
    <location>
        <begin position="142"/>
        <end position="159"/>
    </location>
</feature>
<proteinExistence type="predicted"/>